<feature type="binding site" evidence="5">
    <location>
        <position position="39"/>
    </location>
    <ligand>
        <name>S-adenosyl-L-methionine</name>
        <dbReference type="ChEBI" id="CHEBI:59789"/>
    </ligand>
</feature>
<dbReference type="Pfam" id="PF08241">
    <property type="entry name" value="Methyltransf_11"/>
    <property type="match status" value="1"/>
</dbReference>
<dbReference type="Proteomes" id="UP001196565">
    <property type="component" value="Unassembled WGS sequence"/>
</dbReference>
<dbReference type="RefSeq" id="WP_219765654.1">
    <property type="nucleotide sequence ID" value="NZ_JAHYBZ010000010.1"/>
</dbReference>
<evidence type="ECO:0000256" key="5">
    <source>
        <dbReference type="HAMAP-Rule" id="MF_00472"/>
    </source>
</evidence>
<feature type="binding site" evidence="5">
    <location>
        <position position="133"/>
    </location>
    <ligand>
        <name>S-adenosyl-L-methionine</name>
        <dbReference type="ChEBI" id="CHEBI:59789"/>
    </ligand>
</feature>
<name>A0ABS7AFJ0_9PROT</name>
<dbReference type="NCBIfam" id="TIGR01983">
    <property type="entry name" value="UbiG"/>
    <property type="match status" value="1"/>
</dbReference>
<feature type="binding site" evidence="5">
    <location>
        <position position="91"/>
    </location>
    <ligand>
        <name>S-adenosyl-L-methionine</name>
        <dbReference type="ChEBI" id="CHEBI:59789"/>
    </ligand>
</feature>
<dbReference type="EC" id="2.1.1.64" evidence="5"/>
<comment type="pathway">
    <text evidence="5">Cofactor biosynthesis; ubiquinone biosynthesis.</text>
</comment>
<dbReference type="EC" id="2.1.1.222" evidence="5"/>
<comment type="similarity">
    <text evidence="5">Belongs to the methyltransferase superfamily. UbiG/COQ3 family.</text>
</comment>
<reference evidence="7 8" key="1">
    <citation type="submission" date="2021-07" db="EMBL/GenBank/DDBJ databases">
        <authorList>
            <person name="So Y."/>
        </authorList>
    </citation>
    <scope>NUCLEOTIDE SEQUENCE [LARGE SCALE GENOMIC DNA]</scope>
    <source>
        <strain evidence="7 8">HJA6</strain>
    </source>
</reference>
<evidence type="ECO:0000313" key="7">
    <source>
        <dbReference type="EMBL" id="MBW6401084.1"/>
    </source>
</evidence>
<feature type="domain" description="Methyltransferase type 11" evidence="6">
    <location>
        <begin position="67"/>
        <end position="160"/>
    </location>
</feature>
<keyword evidence="8" id="KW-1185">Reference proteome</keyword>
<keyword evidence="3 5" id="KW-0831">Ubiquinone biosynthesis</keyword>
<dbReference type="HAMAP" id="MF_00472">
    <property type="entry name" value="UbiG"/>
    <property type="match status" value="1"/>
</dbReference>
<dbReference type="CDD" id="cd02440">
    <property type="entry name" value="AdoMet_MTases"/>
    <property type="match status" value="1"/>
</dbReference>
<evidence type="ECO:0000313" key="8">
    <source>
        <dbReference type="Proteomes" id="UP001196565"/>
    </source>
</evidence>
<dbReference type="InterPro" id="IPR029063">
    <property type="entry name" value="SAM-dependent_MTases_sf"/>
</dbReference>
<dbReference type="GO" id="GO:0102208">
    <property type="term" value="F:2-polyprenyl-6-hydroxyphenol methylase activity"/>
    <property type="evidence" value="ECO:0007669"/>
    <property type="project" value="UniProtKB-EC"/>
</dbReference>
<dbReference type="GO" id="GO:0032259">
    <property type="term" value="P:methylation"/>
    <property type="evidence" value="ECO:0007669"/>
    <property type="project" value="UniProtKB-KW"/>
</dbReference>
<sequence length="242" mass="26040">MPQAGTMLGAEIAKFDALANRWWDPDGPMKPLHRMNPLRTGWIADRLARRHGRDPGAPDALAGLRLLDVGCGAGLASEAFARRGALVTGLDAAGAALEAARAHAKASGLAIDYREGLPEDIPEGETFDAVISLEVIEHVADRAAFLAALARVARPGGAIFLSTLNRTPRSFLMAKLGAEYLLRMLPIGTHDWRMFVTPSELGAGLRQVGYRVTDIAGMTMDRLTGRWRASQDVGVNYLLMAE</sequence>
<dbReference type="PANTHER" id="PTHR43464">
    <property type="entry name" value="METHYLTRANSFERASE"/>
    <property type="match status" value="1"/>
</dbReference>
<dbReference type="InterPro" id="IPR010233">
    <property type="entry name" value="UbiG_MeTrfase"/>
</dbReference>
<protein>
    <recommendedName>
        <fullName evidence="5">Ubiquinone biosynthesis O-methyltransferase</fullName>
    </recommendedName>
    <alternativeName>
        <fullName evidence="5">2-polyprenyl-6-hydroxyphenol methylase</fullName>
        <ecNumber evidence="5">2.1.1.222</ecNumber>
    </alternativeName>
    <alternativeName>
        <fullName evidence="5">3-demethylubiquinone 3-O-methyltransferase</fullName>
        <ecNumber evidence="5">2.1.1.64</ecNumber>
    </alternativeName>
</protein>
<comment type="catalytic activity">
    <reaction evidence="5">
        <text>a 3-demethylubiquinol + S-adenosyl-L-methionine = a ubiquinol + S-adenosyl-L-homocysteine + H(+)</text>
        <dbReference type="Rhea" id="RHEA:44380"/>
        <dbReference type="Rhea" id="RHEA-COMP:9566"/>
        <dbReference type="Rhea" id="RHEA-COMP:10914"/>
        <dbReference type="ChEBI" id="CHEBI:15378"/>
        <dbReference type="ChEBI" id="CHEBI:17976"/>
        <dbReference type="ChEBI" id="CHEBI:57856"/>
        <dbReference type="ChEBI" id="CHEBI:59789"/>
        <dbReference type="ChEBI" id="CHEBI:84422"/>
        <dbReference type="EC" id="2.1.1.64"/>
    </reaction>
</comment>
<dbReference type="PANTHER" id="PTHR43464:SF19">
    <property type="entry name" value="UBIQUINONE BIOSYNTHESIS O-METHYLTRANSFERASE, MITOCHONDRIAL"/>
    <property type="match status" value="1"/>
</dbReference>
<dbReference type="EMBL" id="JAHYBZ010000010">
    <property type="protein sequence ID" value="MBW6401084.1"/>
    <property type="molecule type" value="Genomic_DNA"/>
</dbReference>
<dbReference type="GO" id="GO:0061542">
    <property type="term" value="F:3-demethylubiquinol 3-O-methyltransferase activity"/>
    <property type="evidence" value="ECO:0007669"/>
    <property type="project" value="UniProtKB-EC"/>
</dbReference>
<keyword evidence="2 5" id="KW-0808">Transferase</keyword>
<evidence type="ECO:0000256" key="1">
    <source>
        <dbReference type="ARBA" id="ARBA00022603"/>
    </source>
</evidence>
<gene>
    <name evidence="5 7" type="primary">ubiG</name>
    <name evidence="7" type="ORF">KPL78_24710</name>
</gene>
<evidence type="ECO:0000259" key="6">
    <source>
        <dbReference type="Pfam" id="PF08241"/>
    </source>
</evidence>
<dbReference type="Gene3D" id="3.40.50.150">
    <property type="entry name" value="Vaccinia Virus protein VP39"/>
    <property type="match status" value="1"/>
</dbReference>
<comment type="function">
    <text evidence="5">O-methyltransferase that catalyzes the 2 O-methylation steps in the ubiquinone biosynthetic pathway.</text>
</comment>
<organism evidence="7 8">
    <name type="scientific">Roseomonas alba</name>
    <dbReference type="NCBI Taxonomy" id="2846776"/>
    <lineage>
        <taxon>Bacteria</taxon>
        <taxon>Pseudomonadati</taxon>
        <taxon>Pseudomonadota</taxon>
        <taxon>Alphaproteobacteria</taxon>
        <taxon>Acetobacterales</taxon>
        <taxon>Roseomonadaceae</taxon>
        <taxon>Roseomonas</taxon>
    </lineage>
</organism>
<proteinExistence type="inferred from homology"/>
<keyword evidence="4 5" id="KW-0949">S-adenosyl-L-methionine</keyword>
<evidence type="ECO:0000256" key="3">
    <source>
        <dbReference type="ARBA" id="ARBA00022688"/>
    </source>
</evidence>
<dbReference type="InterPro" id="IPR013216">
    <property type="entry name" value="Methyltransf_11"/>
</dbReference>
<comment type="catalytic activity">
    <reaction evidence="5">
        <text>a 3-(all-trans-polyprenyl)benzene-1,2-diol + S-adenosyl-L-methionine = a 2-methoxy-6-(all-trans-polyprenyl)phenol + S-adenosyl-L-homocysteine + H(+)</text>
        <dbReference type="Rhea" id="RHEA:31411"/>
        <dbReference type="Rhea" id="RHEA-COMP:9550"/>
        <dbReference type="Rhea" id="RHEA-COMP:9551"/>
        <dbReference type="ChEBI" id="CHEBI:15378"/>
        <dbReference type="ChEBI" id="CHEBI:57856"/>
        <dbReference type="ChEBI" id="CHEBI:59789"/>
        <dbReference type="ChEBI" id="CHEBI:62729"/>
        <dbReference type="ChEBI" id="CHEBI:62731"/>
        <dbReference type="EC" id="2.1.1.222"/>
    </reaction>
</comment>
<accession>A0ABS7AFJ0</accession>
<evidence type="ECO:0000256" key="4">
    <source>
        <dbReference type="ARBA" id="ARBA00022691"/>
    </source>
</evidence>
<comment type="caution">
    <text evidence="7">The sequence shown here is derived from an EMBL/GenBank/DDBJ whole genome shotgun (WGS) entry which is preliminary data.</text>
</comment>
<feature type="binding site" evidence="5">
    <location>
        <position position="70"/>
    </location>
    <ligand>
        <name>S-adenosyl-L-methionine</name>
        <dbReference type="ChEBI" id="CHEBI:59789"/>
    </ligand>
</feature>
<evidence type="ECO:0000256" key="2">
    <source>
        <dbReference type="ARBA" id="ARBA00022679"/>
    </source>
</evidence>
<keyword evidence="1 5" id="KW-0489">Methyltransferase</keyword>
<dbReference type="SUPFAM" id="SSF53335">
    <property type="entry name" value="S-adenosyl-L-methionine-dependent methyltransferases"/>
    <property type="match status" value="1"/>
</dbReference>